<evidence type="ECO:0000313" key="2">
    <source>
        <dbReference type="Proteomes" id="UP000077266"/>
    </source>
</evidence>
<dbReference type="EMBL" id="KV426315">
    <property type="protein sequence ID" value="KZV82576.1"/>
    <property type="molecule type" value="Genomic_DNA"/>
</dbReference>
<dbReference type="InParanoid" id="A0A165CJG0"/>
<proteinExistence type="predicted"/>
<evidence type="ECO:0000313" key="1">
    <source>
        <dbReference type="EMBL" id="KZV82576.1"/>
    </source>
</evidence>
<organism evidence="1 2">
    <name type="scientific">Exidia glandulosa HHB12029</name>
    <dbReference type="NCBI Taxonomy" id="1314781"/>
    <lineage>
        <taxon>Eukaryota</taxon>
        <taxon>Fungi</taxon>
        <taxon>Dikarya</taxon>
        <taxon>Basidiomycota</taxon>
        <taxon>Agaricomycotina</taxon>
        <taxon>Agaricomycetes</taxon>
        <taxon>Auriculariales</taxon>
        <taxon>Exidiaceae</taxon>
        <taxon>Exidia</taxon>
    </lineage>
</organism>
<dbReference type="AlphaFoldDB" id="A0A165CJG0"/>
<protein>
    <submittedName>
        <fullName evidence="1">Uncharacterized protein</fullName>
    </submittedName>
</protein>
<dbReference type="Proteomes" id="UP000077266">
    <property type="component" value="Unassembled WGS sequence"/>
</dbReference>
<gene>
    <name evidence="1" type="ORF">EXIGLDRAFT_778412</name>
</gene>
<reference evidence="1 2" key="1">
    <citation type="journal article" date="2016" name="Mol. Biol. Evol.">
        <title>Comparative Genomics of Early-Diverging Mushroom-Forming Fungi Provides Insights into the Origins of Lignocellulose Decay Capabilities.</title>
        <authorList>
            <person name="Nagy L.G."/>
            <person name="Riley R."/>
            <person name="Tritt A."/>
            <person name="Adam C."/>
            <person name="Daum C."/>
            <person name="Floudas D."/>
            <person name="Sun H."/>
            <person name="Yadav J.S."/>
            <person name="Pangilinan J."/>
            <person name="Larsson K.H."/>
            <person name="Matsuura K."/>
            <person name="Barry K."/>
            <person name="Labutti K."/>
            <person name="Kuo R."/>
            <person name="Ohm R.A."/>
            <person name="Bhattacharya S.S."/>
            <person name="Shirouzu T."/>
            <person name="Yoshinaga Y."/>
            <person name="Martin F.M."/>
            <person name="Grigoriev I.V."/>
            <person name="Hibbett D.S."/>
        </authorList>
    </citation>
    <scope>NUCLEOTIDE SEQUENCE [LARGE SCALE GENOMIC DNA]</scope>
    <source>
        <strain evidence="1 2">HHB12029</strain>
    </source>
</reference>
<accession>A0A165CJG0</accession>
<keyword evidence="2" id="KW-1185">Reference proteome</keyword>
<sequence>MSEPHFLNVLNLDESGRRELLNKLDAWRGTAQPKAMVGTTLELGARYINADRQGDERPDSARRSDFIQCRQQNCGHFAWPPTRPVPPSFTQCHTAVRIVQALQAGHNLHSQVYVATFDVDGDGEDATANEVVIKIYQPSMSPAIPSLRRLYGRPRHWTVLLSCHLVLLG</sequence>
<name>A0A165CJG0_EXIGL</name>